<comment type="caution">
    <text evidence="2">The sequence shown here is derived from an EMBL/GenBank/DDBJ whole genome shotgun (WGS) entry which is preliminary data.</text>
</comment>
<organism evidence="2">
    <name type="scientific">bioreactor metagenome</name>
    <dbReference type="NCBI Taxonomy" id="1076179"/>
    <lineage>
        <taxon>unclassified sequences</taxon>
        <taxon>metagenomes</taxon>
        <taxon>ecological metagenomes</taxon>
    </lineage>
</organism>
<dbReference type="EMBL" id="VSSQ01008508">
    <property type="protein sequence ID" value="MPM39060.1"/>
    <property type="molecule type" value="Genomic_DNA"/>
</dbReference>
<dbReference type="InterPro" id="IPR025438">
    <property type="entry name" value="DUF4180"/>
</dbReference>
<name>A0A644ZDW4_9ZZZZ</name>
<sequence>MRLHVIEHQGVSIARVESEHVLIRDVDTALDLMADVHYQAKTRSIIIDASSLDPRFFDLSTRLAGEILQKFVTYSVRLAIVGDFSRFTSKSLRDFIRESNQGTDIFFCTSEEEAVLRLAG</sequence>
<gene>
    <name evidence="2" type="ORF">SDC9_85691</name>
</gene>
<evidence type="ECO:0000313" key="2">
    <source>
        <dbReference type="EMBL" id="MPM39060.1"/>
    </source>
</evidence>
<reference evidence="2" key="1">
    <citation type="submission" date="2019-08" db="EMBL/GenBank/DDBJ databases">
        <authorList>
            <person name="Kucharzyk K."/>
            <person name="Murdoch R.W."/>
            <person name="Higgins S."/>
            <person name="Loffler F."/>
        </authorList>
    </citation>
    <scope>NUCLEOTIDE SEQUENCE</scope>
</reference>
<dbReference type="AlphaFoldDB" id="A0A644ZDW4"/>
<accession>A0A644ZDW4</accession>
<dbReference type="Pfam" id="PF13788">
    <property type="entry name" value="DUF4180"/>
    <property type="match status" value="1"/>
</dbReference>
<feature type="domain" description="DUF4180" evidence="1">
    <location>
        <begin position="9"/>
        <end position="118"/>
    </location>
</feature>
<evidence type="ECO:0000259" key="1">
    <source>
        <dbReference type="Pfam" id="PF13788"/>
    </source>
</evidence>
<proteinExistence type="predicted"/>
<protein>
    <recommendedName>
        <fullName evidence="1">DUF4180 domain-containing protein</fullName>
    </recommendedName>
</protein>